<keyword evidence="7" id="KW-1185">Reference proteome</keyword>
<dbReference type="GO" id="GO:0046872">
    <property type="term" value="F:metal ion binding"/>
    <property type="evidence" value="ECO:0007669"/>
    <property type="project" value="UniProtKB-KW"/>
</dbReference>
<name>E4KQM2_9LACT</name>
<dbReference type="eggNOG" id="COG2231">
    <property type="taxonomic scope" value="Bacteria"/>
</dbReference>
<dbReference type="CDD" id="cd00056">
    <property type="entry name" value="ENDO3c"/>
    <property type="match status" value="1"/>
</dbReference>
<dbReference type="SMART" id="SM00478">
    <property type="entry name" value="ENDO3c"/>
    <property type="match status" value="1"/>
</dbReference>
<evidence type="ECO:0000256" key="1">
    <source>
        <dbReference type="ARBA" id="ARBA00022485"/>
    </source>
</evidence>
<evidence type="ECO:0000259" key="5">
    <source>
        <dbReference type="SMART" id="SM00478"/>
    </source>
</evidence>
<evidence type="ECO:0000256" key="2">
    <source>
        <dbReference type="ARBA" id="ARBA00022723"/>
    </source>
</evidence>
<comment type="caution">
    <text evidence="6">The sequence shown here is derived from an EMBL/GenBank/DDBJ whole genome shotgun (WGS) entry which is preliminary data.</text>
</comment>
<dbReference type="Proteomes" id="UP000005990">
    <property type="component" value="Unassembled WGS sequence"/>
</dbReference>
<dbReference type="RefSeq" id="WP_006418969.1">
    <property type="nucleotide sequence ID" value="NZ_AENN01000017.1"/>
</dbReference>
<dbReference type="AlphaFoldDB" id="E4KQM2"/>
<evidence type="ECO:0000313" key="7">
    <source>
        <dbReference type="Proteomes" id="UP000005990"/>
    </source>
</evidence>
<dbReference type="SUPFAM" id="SSF48150">
    <property type="entry name" value="DNA-glycosylase"/>
    <property type="match status" value="1"/>
</dbReference>
<dbReference type="EMBL" id="AENN01000017">
    <property type="protein sequence ID" value="EFR30809.1"/>
    <property type="molecule type" value="Genomic_DNA"/>
</dbReference>
<reference evidence="6 7" key="1">
    <citation type="submission" date="2010-10" db="EMBL/GenBank/DDBJ databases">
        <authorList>
            <person name="Durkin A.S."/>
            <person name="Madupu R."/>
            <person name="Torralba M."/>
            <person name="Gillis M."/>
            <person name="Methe B."/>
            <person name="Sutton G."/>
            <person name="Nelson K.E."/>
        </authorList>
    </citation>
    <scope>NUCLEOTIDE SEQUENCE [LARGE SCALE GENOMIC DNA]</scope>
    <source>
        <strain evidence="6 7">ACS-139-V-Col8</strain>
    </source>
</reference>
<dbReference type="STRING" id="908337.HMPREF9257_0581"/>
<dbReference type="GO" id="GO:0051539">
    <property type="term" value="F:4 iron, 4 sulfur cluster binding"/>
    <property type="evidence" value="ECO:0007669"/>
    <property type="project" value="UniProtKB-KW"/>
</dbReference>
<dbReference type="PANTHER" id="PTHR10359:SF19">
    <property type="entry name" value="DNA REPAIR GLYCOSYLASE MJ1434-RELATED"/>
    <property type="match status" value="1"/>
</dbReference>
<sequence length="224" mass="25932">MPEILSHPRQVLDLIWPSDDFDYHWPGNSKWEIILGAFLVQNTTWTNTEKALTRLQAETSLQPKQILSLNQEELIALIFSAGFHQSKSNLILKFFTWLHSYDFDLKKIQVAYPDTQALRNKLLSFKGIGEETADVLLLYIFDRPVFIADNYARKLFLGLKFQPAAKYRLLKEAIEAAGKDLSLIDYQKFHAAIIAFGKINLRGPGPHNHPFFDRYCYKTIVSRR</sequence>
<keyword evidence="2" id="KW-0479">Metal-binding</keyword>
<dbReference type="Gene3D" id="1.10.340.30">
    <property type="entry name" value="Hypothetical protein, domain 2"/>
    <property type="match status" value="1"/>
</dbReference>
<keyword evidence="1" id="KW-0004">4Fe-4S</keyword>
<dbReference type="GO" id="GO:0003824">
    <property type="term" value="F:catalytic activity"/>
    <property type="evidence" value="ECO:0007669"/>
    <property type="project" value="InterPro"/>
</dbReference>
<keyword evidence="4" id="KW-0411">Iron-sulfur</keyword>
<accession>E4KQM2</accession>
<proteinExistence type="predicted"/>
<gene>
    <name evidence="6" type="ORF">HMPREF9257_0581</name>
</gene>
<feature type="domain" description="HhH-GPD" evidence="5">
    <location>
        <begin position="39"/>
        <end position="199"/>
    </location>
</feature>
<keyword evidence="3" id="KW-0408">Iron</keyword>
<dbReference type="InterPro" id="IPR011257">
    <property type="entry name" value="DNA_glycosylase"/>
</dbReference>
<dbReference type="PANTHER" id="PTHR10359">
    <property type="entry name" value="A/G-SPECIFIC ADENINE GLYCOSYLASE/ENDONUCLEASE III"/>
    <property type="match status" value="1"/>
</dbReference>
<evidence type="ECO:0000256" key="3">
    <source>
        <dbReference type="ARBA" id="ARBA00023004"/>
    </source>
</evidence>
<dbReference type="OrthoDB" id="9802365at2"/>
<dbReference type="GO" id="GO:0006284">
    <property type="term" value="P:base-excision repair"/>
    <property type="evidence" value="ECO:0007669"/>
    <property type="project" value="InterPro"/>
</dbReference>
<dbReference type="InterPro" id="IPR003265">
    <property type="entry name" value="HhH-GPD_domain"/>
</dbReference>
<dbReference type="Pfam" id="PF00730">
    <property type="entry name" value="HhH-GPD"/>
    <property type="match status" value="1"/>
</dbReference>
<protein>
    <recommendedName>
        <fullName evidence="5">HhH-GPD domain-containing protein</fullName>
    </recommendedName>
</protein>
<evidence type="ECO:0000256" key="4">
    <source>
        <dbReference type="ARBA" id="ARBA00023014"/>
    </source>
</evidence>
<evidence type="ECO:0000313" key="6">
    <source>
        <dbReference type="EMBL" id="EFR30809.1"/>
    </source>
</evidence>
<organism evidence="6 7">
    <name type="scientific">Eremococcus coleocola ACS-139-V-Col8</name>
    <dbReference type="NCBI Taxonomy" id="908337"/>
    <lineage>
        <taxon>Bacteria</taxon>
        <taxon>Bacillati</taxon>
        <taxon>Bacillota</taxon>
        <taxon>Bacilli</taxon>
        <taxon>Lactobacillales</taxon>
        <taxon>Aerococcaceae</taxon>
        <taxon>Eremococcus</taxon>
    </lineage>
</organism>